<dbReference type="InterPro" id="IPR036271">
    <property type="entry name" value="Tet_transcr_reg_TetR-rel_C_sf"/>
</dbReference>
<dbReference type="InterPro" id="IPR001647">
    <property type="entry name" value="HTH_TetR"/>
</dbReference>
<protein>
    <submittedName>
        <fullName evidence="6">TetR family transcriptional regulator</fullName>
    </submittedName>
</protein>
<keyword evidence="2 4" id="KW-0238">DNA-binding</keyword>
<evidence type="ECO:0000313" key="7">
    <source>
        <dbReference type="Proteomes" id="UP000295764"/>
    </source>
</evidence>
<keyword evidence="3" id="KW-0804">Transcription</keyword>
<name>A0A4R6DGH9_9MICO</name>
<dbReference type="Gene3D" id="1.10.357.10">
    <property type="entry name" value="Tetracycline Repressor, domain 2"/>
    <property type="match status" value="1"/>
</dbReference>
<organism evidence="6 7">
    <name type="scientific">Curtobacterium flaccumfaciens</name>
    <dbReference type="NCBI Taxonomy" id="2035"/>
    <lineage>
        <taxon>Bacteria</taxon>
        <taxon>Bacillati</taxon>
        <taxon>Actinomycetota</taxon>
        <taxon>Actinomycetes</taxon>
        <taxon>Micrococcales</taxon>
        <taxon>Microbacteriaceae</taxon>
        <taxon>Curtobacterium</taxon>
    </lineage>
</organism>
<dbReference type="PROSITE" id="PS50977">
    <property type="entry name" value="HTH_TETR_2"/>
    <property type="match status" value="1"/>
</dbReference>
<reference evidence="6 7" key="1">
    <citation type="submission" date="2019-03" db="EMBL/GenBank/DDBJ databases">
        <title>Genomic analyses of the natural microbiome of Caenorhabditis elegans.</title>
        <authorList>
            <person name="Samuel B."/>
        </authorList>
    </citation>
    <scope>NUCLEOTIDE SEQUENCE [LARGE SCALE GENOMIC DNA]</scope>
    <source>
        <strain evidence="6 7">JUb65</strain>
    </source>
</reference>
<dbReference type="SUPFAM" id="SSF48498">
    <property type="entry name" value="Tetracyclin repressor-like, C-terminal domain"/>
    <property type="match status" value="1"/>
</dbReference>
<feature type="domain" description="HTH tetR-type" evidence="5">
    <location>
        <begin position="15"/>
        <end position="75"/>
    </location>
</feature>
<evidence type="ECO:0000259" key="5">
    <source>
        <dbReference type="PROSITE" id="PS50977"/>
    </source>
</evidence>
<feature type="DNA-binding region" description="H-T-H motif" evidence="4">
    <location>
        <begin position="38"/>
        <end position="57"/>
    </location>
</feature>
<dbReference type="PRINTS" id="PR00455">
    <property type="entry name" value="HTHTETR"/>
</dbReference>
<evidence type="ECO:0000256" key="2">
    <source>
        <dbReference type="ARBA" id="ARBA00023125"/>
    </source>
</evidence>
<dbReference type="EMBL" id="SNVW01000007">
    <property type="protein sequence ID" value="TDN43630.1"/>
    <property type="molecule type" value="Genomic_DNA"/>
</dbReference>
<dbReference type="GO" id="GO:0003700">
    <property type="term" value="F:DNA-binding transcription factor activity"/>
    <property type="evidence" value="ECO:0007669"/>
    <property type="project" value="TreeGrafter"/>
</dbReference>
<proteinExistence type="predicted"/>
<dbReference type="PROSITE" id="PS01081">
    <property type="entry name" value="HTH_TETR_1"/>
    <property type="match status" value="1"/>
</dbReference>
<dbReference type="AlphaFoldDB" id="A0A4R6DGH9"/>
<dbReference type="Proteomes" id="UP000295764">
    <property type="component" value="Unassembled WGS sequence"/>
</dbReference>
<dbReference type="OrthoDB" id="3237195at2"/>
<evidence type="ECO:0000256" key="4">
    <source>
        <dbReference type="PROSITE-ProRule" id="PRU00335"/>
    </source>
</evidence>
<keyword evidence="1" id="KW-0805">Transcription regulation</keyword>
<dbReference type="SUPFAM" id="SSF46689">
    <property type="entry name" value="Homeodomain-like"/>
    <property type="match status" value="1"/>
</dbReference>
<dbReference type="Pfam" id="PF21935">
    <property type="entry name" value="TetR_C_45"/>
    <property type="match status" value="1"/>
</dbReference>
<dbReference type="GO" id="GO:0000976">
    <property type="term" value="F:transcription cis-regulatory region binding"/>
    <property type="evidence" value="ECO:0007669"/>
    <property type="project" value="TreeGrafter"/>
</dbReference>
<dbReference type="NCBIfam" id="NF041196">
    <property type="entry name" value="ScbR_bind_reg"/>
    <property type="match status" value="1"/>
</dbReference>
<evidence type="ECO:0000256" key="3">
    <source>
        <dbReference type="ARBA" id="ARBA00023163"/>
    </source>
</evidence>
<dbReference type="InterPro" id="IPR023772">
    <property type="entry name" value="DNA-bd_HTH_TetR-type_CS"/>
</dbReference>
<dbReference type="InterPro" id="IPR047923">
    <property type="entry name" value="ArpA-like"/>
</dbReference>
<sequence>MRARTAPPVSETGTVERRALILVAAAEEFDRAGYAAATVAGIARAAGVSQGALHFHFPTKLAMALAVIDEQNARTFDVVSHAETSPTAALIAASRSIADLLRTDPIVRAGIRLSLERGEFAAATVSFYEQWIAGIVDVFRLAIASGELRTELSAEQLGATLVPYFTGVQLVSDVRTGRADLSQRVGTMWQVVLGATADPRHRERLLAVAAETFATAD</sequence>
<evidence type="ECO:0000313" key="6">
    <source>
        <dbReference type="EMBL" id="TDN43630.1"/>
    </source>
</evidence>
<dbReference type="InterPro" id="IPR054126">
    <property type="entry name" value="CprB_TetR_C"/>
</dbReference>
<dbReference type="InterPro" id="IPR050109">
    <property type="entry name" value="HTH-type_TetR-like_transc_reg"/>
</dbReference>
<accession>A0A4R6DGH9</accession>
<dbReference type="InterPro" id="IPR009057">
    <property type="entry name" value="Homeodomain-like_sf"/>
</dbReference>
<dbReference type="Pfam" id="PF00440">
    <property type="entry name" value="TetR_N"/>
    <property type="match status" value="1"/>
</dbReference>
<dbReference type="PANTHER" id="PTHR30055">
    <property type="entry name" value="HTH-TYPE TRANSCRIPTIONAL REGULATOR RUTR"/>
    <property type="match status" value="1"/>
</dbReference>
<evidence type="ECO:0000256" key="1">
    <source>
        <dbReference type="ARBA" id="ARBA00023015"/>
    </source>
</evidence>
<dbReference type="PANTHER" id="PTHR30055:SF234">
    <property type="entry name" value="HTH-TYPE TRANSCRIPTIONAL REGULATOR BETI"/>
    <property type="match status" value="1"/>
</dbReference>
<gene>
    <name evidence="6" type="ORF">EDF64_10757</name>
</gene>
<comment type="caution">
    <text evidence="6">The sequence shown here is derived from an EMBL/GenBank/DDBJ whole genome shotgun (WGS) entry which is preliminary data.</text>
</comment>